<dbReference type="PANTHER" id="PTHR43895:SF32">
    <property type="entry name" value="SERINE_THREONINE-PROTEIN KINASE CHK1"/>
    <property type="match status" value="1"/>
</dbReference>
<feature type="region of interest" description="Disordered" evidence="9">
    <location>
        <begin position="1"/>
        <end position="102"/>
    </location>
</feature>
<feature type="compositionally biased region" description="Low complexity" evidence="9">
    <location>
        <begin position="220"/>
        <end position="234"/>
    </location>
</feature>
<dbReference type="InterPro" id="IPR000719">
    <property type="entry name" value="Prot_kinase_dom"/>
</dbReference>
<dbReference type="Gene3D" id="1.10.510.10">
    <property type="entry name" value="Transferase(Phosphotransferase) domain 1"/>
    <property type="match status" value="1"/>
</dbReference>
<protein>
    <recommendedName>
        <fullName evidence="1">non-specific serine/threonine protein kinase</fullName>
        <ecNumber evidence="1">2.7.11.1</ecNumber>
    </recommendedName>
</protein>
<dbReference type="InterPro" id="IPR011009">
    <property type="entry name" value="Kinase-like_dom_sf"/>
</dbReference>
<keyword evidence="6" id="KW-0067">ATP-binding</keyword>
<dbReference type="EC" id="2.7.11.1" evidence="1"/>
<feature type="compositionally biased region" description="Polar residues" evidence="9">
    <location>
        <begin position="1126"/>
        <end position="1138"/>
    </location>
</feature>
<evidence type="ECO:0000259" key="10">
    <source>
        <dbReference type="PROSITE" id="PS50011"/>
    </source>
</evidence>
<evidence type="ECO:0000256" key="8">
    <source>
        <dbReference type="ARBA" id="ARBA00048679"/>
    </source>
</evidence>
<evidence type="ECO:0000256" key="1">
    <source>
        <dbReference type="ARBA" id="ARBA00012513"/>
    </source>
</evidence>
<sequence>MALLATNLRSLSPGGKNDLRSPSPVKVTANDNGPESSSPLPSANNNNNNNIINTPIKKMTRSSSTRSPSSMSSSDIHKVASGVNVTPPRGGGGGSVGSGARKVTGGVANKLVGIRNRISTSRKRGGGGGGSSSVDGSDSKNKNDDGAESSVCSSIPSSGLPPPSPRRFSPVPPPPMPRGLSDRHSVARGVKNGGGNDDARETIEGGNTTGGDGGGGGGTSPRTITTTAASASASPSPPPTTTTATASGGRGRLSTPSPTGGVGGPPPPAAQSPFRFVSDDGFTRRVTSFDGQVITCVDSGLPTYEVGNYLGGGVAGVVYEGRRLRPANEYPPVRLGGGGHGAFSPPPRCGGDPSSSGQRKQQPRRRVPRDNAGGGGGGGGGAMGSAFPNVGPPVAMTMNSSSMSSVRVRSWMVAGPYEGAASASGGGGGAVANNIFADVYRVVAPRRSPPVVVSHVVDSAGGGGRSSRGDGVGLGVGVGRRTPSPAGPCGAGPLCIGPASFLFGNCGVDNDLVDDRSVPMNSALARGIDAASFSGRGRYQAVDVASIEVPAAFSSAENSDFAPAGAVDGGGFVVVDDADAPNRSKREARVLSRNATPLGGGGAGPTDVGLVEDDHDAHVEYGPLIEDVSETVAIKILNPVGFRLLDPESLRKAVIVREGALPVVEPDGSFVLREEHVWWLVNPNSRNLRSLLRKSRSGGNSYQRNPGGDDESDESSLKRHPSQQSSSKGGIERGSSDVGLRLSLVATYVDPTTKTLCELPLPRCVEIWGHPPFAATDEEFEAMMEVLMRFNAGGSAGLKRSASSGGYIRGSPRGVDARSYSQSSTNRDSDPLASRRSGSTVFCPALSAYIAVPAVPPKYLRWLKQRRLATKEVRNMMRIGRHSNVIHLFEVLEMVQDSKSTMFLILELVRGGELFDLISTNSTSKRKHGRGGSGGGDGNKLHEVTMKKFFQELASGIAFIHSCGVAHRDLKPEPLANNLSYGIDEGVVEDEKTLKIADFGLSAAFPLHPTAPAILPQNLARGDSGSTWDGSSTRSPRTSSRLPASPPTIASQKSGFSPLLQRATNTALSMLTCGSMTNVCLDGIIECNDFVADEQEVSSKVDLRRMTSVVGSPHYVAPEIIAQAGNGDNSEGAAQQQPQDKKSRHATRAGYDGTKADVWSAGVILYAMLFRSLPFGEDLLRCPRYQAYQKWYTDARQLSPPFPGRRNRRAFPEATLDPKYDEFDEEEMLGPHWFFPSEITAAGRDLIIAMLNPNSQDRLSIEMVLKHPWLQAMDYNSVDQAQSGLSMRALCISGT</sequence>
<evidence type="ECO:0000313" key="11">
    <source>
        <dbReference type="EMBL" id="KAL3823368.1"/>
    </source>
</evidence>
<evidence type="ECO:0000256" key="6">
    <source>
        <dbReference type="ARBA" id="ARBA00022840"/>
    </source>
</evidence>
<keyword evidence="3" id="KW-0808">Transferase</keyword>
<evidence type="ECO:0000256" key="4">
    <source>
        <dbReference type="ARBA" id="ARBA00022741"/>
    </source>
</evidence>
<feature type="compositionally biased region" description="Gly residues" evidence="9">
    <location>
        <begin position="372"/>
        <end position="383"/>
    </location>
</feature>
<organism evidence="11 12">
    <name type="scientific">Cyclostephanos tholiformis</name>
    <dbReference type="NCBI Taxonomy" id="382380"/>
    <lineage>
        <taxon>Eukaryota</taxon>
        <taxon>Sar</taxon>
        <taxon>Stramenopiles</taxon>
        <taxon>Ochrophyta</taxon>
        <taxon>Bacillariophyta</taxon>
        <taxon>Coscinodiscophyceae</taxon>
        <taxon>Thalassiosirophycidae</taxon>
        <taxon>Stephanodiscales</taxon>
        <taxon>Stephanodiscaceae</taxon>
        <taxon>Cyclostephanos</taxon>
    </lineage>
</organism>
<dbReference type="PROSITE" id="PS50011">
    <property type="entry name" value="PROTEIN_KINASE_DOM"/>
    <property type="match status" value="1"/>
</dbReference>
<dbReference type="PANTHER" id="PTHR43895">
    <property type="entry name" value="CALCIUM/CALMODULIN-DEPENDENT PROTEIN KINASE KINASE-RELATED"/>
    <property type="match status" value="1"/>
</dbReference>
<feature type="compositionally biased region" description="Polar residues" evidence="9">
    <location>
        <begin position="29"/>
        <end position="43"/>
    </location>
</feature>
<evidence type="ECO:0000256" key="9">
    <source>
        <dbReference type="SAM" id="MobiDB-lite"/>
    </source>
</evidence>
<comment type="catalytic activity">
    <reaction evidence="8">
        <text>L-seryl-[protein] + ATP = O-phospho-L-seryl-[protein] + ADP + H(+)</text>
        <dbReference type="Rhea" id="RHEA:17989"/>
        <dbReference type="Rhea" id="RHEA-COMP:9863"/>
        <dbReference type="Rhea" id="RHEA-COMP:11604"/>
        <dbReference type="ChEBI" id="CHEBI:15378"/>
        <dbReference type="ChEBI" id="CHEBI:29999"/>
        <dbReference type="ChEBI" id="CHEBI:30616"/>
        <dbReference type="ChEBI" id="CHEBI:83421"/>
        <dbReference type="ChEBI" id="CHEBI:456216"/>
        <dbReference type="EC" id="2.7.11.1"/>
    </reaction>
</comment>
<feature type="region of interest" description="Disordered" evidence="9">
    <location>
        <begin position="694"/>
        <end position="734"/>
    </location>
</feature>
<feature type="compositionally biased region" description="Pro residues" evidence="9">
    <location>
        <begin position="159"/>
        <end position="177"/>
    </location>
</feature>
<feature type="compositionally biased region" description="Low complexity" evidence="9">
    <location>
        <begin position="1021"/>
        <end position="1043"/>
    </location>
</feature>
<dbReference type="EMBL" id="JALLPB020000039">
    <property type="protein sequence ID" value="KAL3823368.1"/>
    <property type="molecule type" value="Genomic_DNA"/>
</dbReference>
<accession>A0ABD3SG59</accession>
<comment type="caution">
    <text evidence="11">The sequence shown here is derived from an EMBL/GenBank/DDBJ whole genome shotgun (WGS) entry which is preliminary data.</text>
</comment>
<feature type="region of interest" description="Disordered" evidence="9">
    <location>
        <begin position="1016"/>
        <end position="1056"/>
    </location>
</feature>
<feature type="region of interest" description="Disordered" evidence="9">
    <location>
        <begin position="796"/>
        <end position="837"/>
    </location>
</feature>
<dbReference type="Gene3D" id="3.30.200.20">
    <property type="entry name" value="Phosphorylase Kinase, domain 1"/>
    <property type="match status" value="1"/>
</dbReference>
<evidence type="ECO:0000313" key="12">
    <source>
        <dbReference type="Proteomes" id="UP001530377"/>
    </source>
</evidence>
<evidence type="ECO:0000256" key="2">
    <source>
        <dbReference type="ARBA" id="ARBA00022527"/>
    </source>
</evidence>
<comment type="catalytic activity">
    <reaction evidence="7">
        <text>L-threonyl-[protein] + ATP = O-phospho-L-threonyl-[protein] + ADP + H(+)</text>
        <dbReference type="Rhea" id="RHEA:46608"/>
        <dbReference type="Rhea" id="RHEA-COMP:11060"/>
        <dbReference type="Rhea" id="RHEA-COMP:11605"/>
        <dbReference type="ChEBI" id="CHEBI:15378"/>
        <dbReference type="ChEBI" id="CHEBI:30013"/>
        <dbReference type="ChEBI" id="CHEBI:30616"/>
        <dbReference type="ChEBI" id="CHEBI:61977"/>
        <dbReference type="ChEBI" id="CHEBI:456216"/>
        <dbReference type="EC" id="2.7.11.1"/>
    </reaction>
</comment>
<keyword evidence="12" id="KW-1185">Reference proteome</keyword>
<dbReference type="Proteomes" id="UP001530377">
    <property type="component" value="Unassembled WGS sequence"/>
</dbReference>
<feature type="region of interest" description="Disordered" evidence="9">
    <location>
        <begin position="1125"/>
        <end position="1149"/>
    </location>
</feature>
<feature type="region of interest" description="Disordered" evidence="9">
    <location>
        <begin position="330"/>
        <end position="386"/>
    </location>
</feature>
<evidence type="ECO:0000256" key="7">
    <source>
        <dbReference type="ARBA" id="ARBA00047899"/>
    </source>
</evidence>
<evidence type="ECO:0000256" key="5">
    <source>
        <dbReference type="ARBA" id="ARBA00022777"/>
    </source>
</evidence>
<keyword evidence="2" id="KW-0723">Serine/threonine-protein kinase</keyword>
<feature type="compositionally biased region" description="Low complexity" evidence="9">
    <location>
        <begin position="44"/>
        <end position="53"/>
    </location>
</feature>
<keyword evidence="5" id="KW-0418">Kinase</keyword>
<evidence type="ECO:0000256" key="3">
    <source>
        <dbReference type="ARBA" id="ARBA00022679"/>
    </source>
</evidence>
<dbReference type="Pfam" id="PF00069">
    <property type="entry name" value="Pkinase"/>
    <property type="match status" value="2"/>
</dbReference>
<dbReference type="GO" id="GO:0005524">
    <property type="term" value="F:ATP binding"/>
    <property type="evidence" value="ECO:0007669"/>
    <property type="project" value="UniProtKB-KW"/>
</dbReference>
<keyword evidence="4" id="KW-0547">Nucleotide-binding</keyword>
<dbReference type="SMART" id="SM00220">
    <property type="entry name" value="S_TKc"/>
    <property type="match status" value="1"/>
</dbReference>
<dbReference type="SUPFAM" id="SSF56112">
    <property type="entry name" value="Protein kinase-like (PK-like)"/>
    <property type="match status" value="1"/>
</dbReference>
<gene>
    <name evidence="11" type="ORF">ACHAXA_008863</name>
</gene>
<feature type="compositionally biased region" description="Gly residues" evidence="9">
    <location>
        <begin position="207"/>
        <end position="219"/>
    </location>
</feature>
<reference evidence="11 12" key="1">
    <citation type="submission" date="2024-10" db="EMBL/GenBank/DDBJ databases">
        <title>Updated reference genomes for cyclostephanoid diatoms.</title>
        <authorList>
            <person name="Roberts W.R."/>
            <person name="Alverson A.J."/>
        </authorList>
    </citation>
    <scope>NUCLEOTIDE SEQUENCE [LARGE SCALE GENOMIC DNA]</scope>
    <source>
        <strain evidence="11 12">AJA228-03</strain>
    </source>
</reference>
<feature type="domain" description="Protein kinase" evidence="10">
    <location>
        <begin position="784"/>
        <end position="1270"/>
    </location>
</feature>
<feature type="region of interest" description="Disordered" evidence="9">
    <location>
        <begin position="114"/>
        <end position="273"/>
    </location>
</feature>
<proteinExistence type="predicted"/>
<dbReference type="GO" id="GO:0004674">
    <property type="term" value="F:protein serine/threonine kinase activity"/>
    <property type="evidence" value="ECO:0007669"/>
    <property type="project" value="UniProtKB-KW"/>
</dbReference>
<name>A0ABD3SG59_9STRA</name>
<feature type="compositionally biased region" description="Low complexity" evidence="9">
    <location>
        <begin position="61"/>
        <end position="74"/>
    </location>
</feature>